<accession>A0A401RBC8</accession>
<dbReference type="RefSeq" id="WP_016576411.1">
    <property type="nucleotide sequence ID" value="NZ_BHXC01000007.1"/>
</dbReference>
<dbReference type="AlphaFoldDB" id="A0A401RBC8"/>
<reference evidence="1 2" key="1">
    <citation type="journal article" date="2019" name="Microbiol. Resour. Announc.">
        <title>Draft Genome Sequence of the Most Traditional epsilon-Poly-l-Lysine Producer, Streptomyces albulus NBRC14147.</title>
        <authorList>
            <person name="Yamanaka K."/>
            <person name="Hamano Y."/>
        </authorList>
    </citation>
    <scope>NUCLEOTIDE SEQUENCE [LARGE SCALE GENOMIC DNA]</scope>
    <source>
        <strain evidence="1 2">NBRC 14147</strain>
    </source>
</reference>
<dbReference type="NCBIfam" id="NF047719">
    <property type="entry name" value="SCO6745_fam_HTH"/>
    <property type="match status" value="1"/>
</dbReference>
<proteinExistence type="predicted"/>
<dbReference type="Proteomes" id="UP000288351">
    <property type="component" value="Unassembled WGS sequence"/>
</dbReference>
<comment type="caution">
    <text evidence="1">The sequence shown here is derived from an EMBL/GenBank/DDBJ whole genome shotgun (WGS) entry which is preliminary data.</text>
</comment>
<name>A0A401RBC8_STRNR</name>
<dbReference type="Pfam" id="PF21863">
    <property type="entry name" value="HTH_67"/>
    <property type="match status" value="1"/>
</dbReference>
<evidence type="ECO:0000313" key="1">
    <source>
        <dbReference type="EMBL" id="GCB94924.1"/>
    </source>
</evidence>
<organism evidence="1 2">
    <name type="scientific">Streptomyces noursei</name>
    <name type="common">Streptomyces albulus</name>
    <dbReference type="NCBI Taxonomy" id="1971"/>
    <lineage>
        <taxon>Bacteria</taxon>
        <taxon>Bacillati</taxon>
        <taxon>Actinomycetota</taxon>
        <taxon>Actinomycetes</taxon>
        <taxon>Kitasatosporales</taxon>
        <taxon>Streptomycetaceae</taxon>
        <taxon>Streptomyces</taxon>
    </lineage>
</organism>
<dbReference type="InterPro" id="IPR054058">
    <property type="entry name" value="HTH_67"/>
</dbReference>
<evidence type="ECO:0000313" key="2">
    <source>
        <dbReference type="Proteomes" id="UP000288351"/>
    </source>
</evidence>
<evidence type="ECO:0008006" key="3">
    <source>
        <dbReference type="Google" id="ProtNLM"/>
    </source>
</evidence>
<gene>
    <name evidence="1" type="ORF">SALB_07725</name>
</gene>
<sequence length="288" mass="30833">MTTSSALPERAGRHCQNALNPFHSAHYFAPELTAELSGLGVEGRAGYFAVRSAPLGAVGAGTIAATFYSFKHELIAQHVPQVWTVTTPQAVLDARLRAVDAALRRLLGDAVDSPEMAEAAKLALTAAEGCTRHARPLYSAHADLPVPEAPHLAYWHAASLLREHRGDGHLVALLDAELDPTEALVSHAASGHGMSYRGILATRGWTPEELTAAQERLRGRGLLVDADELTEAGTALRKELERTTDRLDRAPYEHLGAAGVARLTELAAGFTARLMESGAFPQTLFARD</sequence>
<dbReference type="EMBL" id="BHXC01000007">
    <property type="protein sequence ID" value="GCB94924.1"/>
    <property type="molecule type" value="Genomic_DNA"/>
</dbReference>
<protein>
    <recommendedName>
        <fullName evidence="3">SalK</fullName>
    </recommendedName>
</protein>